<evidence type="ECO:0000313" key="1">
    <source>
        <dbReference type="EMBL" id="PIP29889.1"/>
    </source>
</evidence>
<reference evidence="1 2" key="1">
    <citation type="submission" date="2017-09" db="EMBL/GenBank/DDBJ databases">
        <title>Depth-based differentiation of microbial function through sediment-hosted aquifers and enrichment of novel symbionts in the deep terrestrial subsurface.</title>
        <authorList>
            <person name="Probst A.J."/>
            <person name="Ladd B."/>
            <person name="Jarett J.K."/>
            <person name="Geller-Mcgrath D.E."/>
            <person name="Sieber C.M."/>
            <person name="Emerson J.B."/>
            <person name="Anantharaman K."/>
            <person name="Thomas B.C."/>
            <person name="Malmstrom R."/>
            <person name="Stieglmeier M."/>
            <person name="Klingl A."/>
            <person name="Woyke T."/>
            <person name="Ryan C.M."/>
            <person name="Banfield J.F."/>
        </authorList>
    </citation>
    <scope>NUCLEOTIDE SEQUENCE [LARGE SCALE GENOMIC DNA]</scope>
    <source>
        <strain evidence="1">CG23_combo_of_CG06-09_8_20_14_all_54_14</strain>
    </source>
</reference>
<dbReference type="InterPro" id="IPR000831">
    <property type="entry name" value="Trp_repress"/>
</dbReference>
<protein>
    <recommendedName>
        <fullName evidence="3">HTH luxR-type domain-containing protein</fullName>
    </recommendedName>
</protein>
<gene>
    <name evidence="1" type="ORF">COX26_01800</name>
</gene>
<dbReference type="GO" id="GO:0043565">
    <property type="term" value="F:sequence-specific DNA binding"/>
    <property type="evidence" value="ECO:0007669"/>
    <property type="project" value="InterPro"/>
</dbReference>
<dbReference type="Gene3D" id="1.10.1270.10">
    <property type="entry name" value="TrpR-like"/>
    <property type="match status" value="1"/>
</dbReference>
<name>A0A2G9Z9N0_9BACT</name>
<dbReference type="InterPro" id="IPR010921">
    <property type="entry name" value="Trp_repressor/repl_initiator"/>
</dbReference>
<proteinExistence type="predicted"/>
<dbReference type="AlphaFoldDB" id="A0A2G9Z9N0"/>
<dbReference type="InterPro" id="IPR038116">
    <property type="entry name" value="TrpR-like_sf"/>
</dbReference>
<dbReference type="GO" id="GO:0003700">
    <property type="term" value="F:DNA-binding transcription factor activity"/>
    <property type="evidence" value="ECO:0007669"/>
    <property type="project" value="InterPro"/>
</dbReference>
<dbReference type="Proteomes" id="UP000228812">
    <property type="component" value="Unassembled WGS sequence"/>
</dbReference>
<evidence type="ECO:0000313" key="2">
    <source>
        <dbReference type="Proteomes" id="UP000228812"/>
    </source>
</evidence>
<sequence>MTRVNKKQIEKGLRNEAWQRLWDTVRESGSGETLAKNLEKFFTSSEMTMLEKRLAIPILLARRLSYREICRAIDISQPTVSFVKHHLTRKPRIHRQRHLLTTPSYRGKTTPFRSRAGRDRWNWLNQLGR</sequence>
<accession>A0A2G9Z9N0</accession>
<organism evidence="1 2">
    <name type="scientific">Candidatus Jorgensenbacteria bacterium CG23_combo_of_CG06-09_8_20_14_all_54_14</name>
    <dbReference type="NCBI Taxonomy" id="1974595"/>
    <lineage>
        <taxon>Bacteria</taxon>
        <taxon>Candidatus Joergenseniibacteriota</taxon>
    </lineage>
</organism>
<dbReference type="Pfam" id="PF01371">
    <property type="entry name" value="Trp_repressor"/>
    <property type="match status" value="1"/>
</dbReference>
<dbReference type="SUPFAM" id="SSF48295">
    <property type="entry name" value="TrpR-like"/>
    <property type="match status" value="1"/>
</dbReference>
<evidence type="ECO:0008006" key="3">
    <source>
        <dbReference type="Google" id="ProtNLM"/>
    </source>
</evidence>
<dbReference type="EMBL" id="PCRZ01000030">
    <property type="protein sequence ID" value="PIP29889.1"/>
    <property type="molecule type" value="Genomic_DNA"/>
</dbReference>
<comment type="caution">
    <text evidence="1">The sequence shown here is derived from an EMBL/GenBank/DDBJ whole genome shotgun (WGS) entry which is preliminary data.</text>
</comment>